<dbReference type="GO" id="GO:0005509">
    <property type="term" value="F:calcium ion binding"/>
    <property type="evidence" value="ECO:0007669"/>
    <property type="project" value="InterPro"/>
</dbReference>
<dbReference type="InterPro" id="IPR018247">
    <property type="entry name" value="EF_Hand_1_Ca_BS"/>
</dbReference>
<sequence>MKPAYNNAYIRFCKSEGIAAKDIKNINKEFADRAHSYAFAEAERVCFRDTTYLSKKITSAKDWTLRNGKIKAGTVGRRALNVALESTVPFIKTPINIFSRSVDYSPLGMARGLFELATSSKNAYRFMDGIHHISTGLTGTGVFVFGAWAYNAGFVTLEAGNKSGDAYYDRDMGFQDYSINVLGYSYTIDWLSPMQTSFFMGGAAMQAFQNKGNLFEDLVNGLASITNPMLDMSFMSTPKDMADTFLETTYNGDGVGAAVIRVVLGDVPQGYLSGFTPQIFSQTAGVFDKYKRDTSSTSDNPLVADWQSFFKQQANKIPGIRNVTLNKKLDSRGNPINTGDNVFMRIANAYVNPSNVSKIRFDKYDKELIKTYNEMSDGEGKEKFWYNFTGNPSYDLANGKRMTYDEKYSYARTSRQKQFGYIKDMIDSKRYGGMSADMKATEIKDYSFLSQSQADKKVYGVKYAIERIGETGSDGDKKAIKLLDESYKNGVFGNKTKKQSYDEFFNFYTSKEKILAKSHDSSYGTKAFALANFSNGNKEVENRYAAIFDIHLKNVDKAKEYIKKGGTEEEFTNSMCSIQSVIKKADANSRTGNKAVALSKGSLKIPQRFAECINLTGKQQNMGYGLDKVYNYSFARLDEMYMMAKFDYDKDRNGYLNQKEVKAYIDSLGLKDNTEKALLFVYFKGDSKNNPYGSIPNYLGLDNYNGGGGGSSRKSYGSRRGRSGKSSASSSKKTSMQSWEEYLKDYLSNLSDVDGVNFKNWDSPLDAAYRSKINSILKKTKVKQS</sequence>
<evidence type="ECO:0000256" key="1">
    <source>
        <dbReference type="SAM" id="MobiDB-lite"/>
    </source>
</evidence>
<name>A0A8S5RFK7_9VIRU</name>
<evidence type="ECO:0000259" key="2">
    <source>
        <dbReference type="PROSITE" id="PS50222"/>
    </source>
</evidence>
<feature type="region of interest" description="Disordered" evidence="1">
    <location>
        <begin position="710"/>
        <end position="732"/>
    </location>
</feature>
<dbReference type="InterPro" id="IPR002048">
    <property type="entry name" value="EF_hand_dom"/>
</dbReference>
<feature type="domain" description="EF-hand" evidence="2">
    <location>
        <begin position="647"/>
        <end position="671"/>
    </location>
</feature>
<reference evidence="3" key="1">
    <citation type="journal article" date="2021" name="Proc. Natl. Acad. Sci. U.S.A.">
        <title>A Catalog of Tens of Thousands of Viruses from Human Metagenomes Reveals Hidden Associations with Chronic Diseases.</title>
        <authorList>
            <person name="Tisza M.J."/>
            <person name="Buck C.B."/>
        </authorList>
    </citation>
    <scope>NUCLEOTIDE SEQUENCE</scope>
    <source>
        <strain evidence="3">CtyMK1</strain>
    </source>
</reference>
<dbReference type="PROSITE" id="PS50222">
    <property type="entry name" value="EF_HAND_2"/>
    <property type="match status" value="1"/>
</dbReference>
<protein>
    <recommendedName>
        <fullName evidence="2">EF-hand domain-containing protein</fullName>
    </recommendedName>
</protein>
<dbReference type="EMBL" id="BK059098">
    <property type="protein sequence ID" value="DAE29772.1"/>
    <property type="molecule type" value="Genomic_DNA"/>
</dbReference>
<proteinExistence type="predicted"/>
<accession>A0A8S5RFK7</accession>
<evidence type="ECO:0000313" key="3">
    <source>
        <dbReference type="EMBL" id="DAE29772.1"/>
    </source>
</evidence>
<organism evidence="3">
    <name type="scientific">virus sp. ctyMK1</name>
    <dbReference type="NCBI Taxonomy" id="2828002"/>
    <lineage>
        <taxon>Viruses</taxon>
    </lineage>
</organism>
<dbReference type="PROSITE" id="PS00018">
    <property type="entry name" value="EF_HAND_1"/>
    <property type="match status" value="1"/>
</dbReference>